<gene>
    <name evidence="7" type="ORF">H8709_11050</name>
</gene>
<dbReference type="Gene3D" id="2.30.30.100">
    <property type="match status" value="1"/>
</dbReference>
<protein>
    <recommendedName>
        <fullName evidence="5">biotin--[biotin carboxyl-carrier protein] ligase</fullName>
        <ecNumber evidence="5">6.3.4.15</ecNumber>
    </recommendedName>
</protein>
<dbReference type="GO" id="GO:0016740">
    <property type="term" value="F:transferase activity"/>
    <property type="evidence" value="ECO:0007669"/>
    <property type="project" value="UniProtKB-ARBA"/>
</dbReference>
<dbReference type="SUPFAM" id="SSF55681">
    <property type="entry name" value="Class II aaRS and biotin synthetases"/>
    <property type="match status" value="1"/>
</dbReference>
<dbReference type="InterPro" id="IPR003142">
    <property type="entry name" value="BPL_C"/>
</dbReference>
<reference evidence="7" key="1">
    <citation type="submission" date="2020-08" db="EMBL/GenBank/DDBJ databases">
        <title>Genome public.</title>
        <authorList>
            <person name="Liu C."/>
            <person name="Sun Q."/>
        </authorList>
    </citation>
    <scope>NUCLEOTIDE SEQUENCE</scope>
    <source>
        <strain evidence="7">NSJ-54</strain>
    </source>
</reference>
<keyword evidence="3" id="KW-0067">ATP-binding</keyword>
<comment type="caution">
    <text evidence="7">The sequence shown here is derived from an EMBL/GenBank/DDBJ whole genome shotgun (WGS) entry which is preliminary data.</text>
</comment>
<dbReference type="Gene3D" id="3.30.930.10">
    <property type="entry name" value="Bira Bifunctional Protein, Domain 2"/>
    <property type="match status" value="1"/>
</dbReference>
<dbReference type="InterPro" id="IPR045864">
    <property type="entry name" value="aa-tRNA-synth_II/BPL/LPL"/>
</dbReference>
<feature type="domain" description="BPL/LPL catalytic" evidence="6">
    <location>
        <begin position="1"/>
        <end position="188"/>
    </location>
</feature>
<keyword evidence="1 7" id="KW-0436">Ligase</keyword>
<dbReference type="Pfam" id="PF03099">
    <property type="entry name" value="BPL_LplA_LipB"/>
    <property type="match status" value="1"/>
</dbReference>
<dbReference type="Proteomes" id="UP000660861">
    <property type="component" value="Unassembled WGS sequence"/>
</dbReference>
<evidence type="ECO:0000313" key="8">
    <source>
        <dbReference type="Proteomes" id="UP000660861"/>
    </source>
</evidence>
<evidence type="ECO:0000256" key="4">
    <source>
        <dbReference type="ARBA" id="ARBA00023267"/>
    </source>
</evidence>
<sequence>MELQNLTTQVLGQNCIYLDEVDSTNDYLKREGERLPHGTVVIAERQVAGKGRLGRQWAPTDREALAMSLLLRPFLLKQMAALPLVCGMAVARALEGLTKESFGIKWTNDVVTGGKKVCGILCESRVMAGESWAVCGMGVNLVQTEEDFAARDLPYATSVAAATGVKVEPFAVAARILNELEPLCERFAAAGFGALREEYGRQCVTLGRQVRVTDGGRTLEGTALDVGEDGNLILHVDGKVVHIAAGEASVRGMYGYI</sequence>
<dbReference type="SUPFAM" id="SSF50037">
    <property type="entry name" value="C-terminal domain of transcriptional repressors"/>
    <property type="match status" value="1"/>
</dbReference>
<dbReference type="CDD" id="cd16442">
    <property type="entry name" value="BPL"/>
    <property type="match status" value="1"/>
</dbReference>
<dbReference type="PROSITE" id="PS51733">
    <property type="entry name" value="BPL_LPL_CATALYTIC"/>
    <property type="match status" value="1"/>
</dbReference>
<keyword evidence="2" id="KW-0547">Nucleotide-binding</keyword>
<dbReference type="EC" id="6.3.4.15" evidence="5"/>
<organism evidence="7 8">
    <name type="scientific">Zongyangia hominis</name>
    <dbReference type="NCBI Taxonomy" id="2763677"/>
    <lineage>
        <taxon>Bacteria</taxon>
        <taxon>Bacillati</taxon>
        <taxon>Bacillota</taxon>
        <taxon>Clostridia</taxon>
        <taxon>Eubacteriales</taxon>
        <taxon>Oscillospiraceae</taxon>
        <taxon>Zongyangia</taxon>
    </lineage>
</organism>
<dbReference type="GO" id="GO:0005737">
    <property type="term" value="C:cytoplasm"/>
    <property type="evidence" value="ECO:0007669"/>
    <property type="project" value="TreeGrafter"/>
</dbReference>
<dbReference type="GO" id="GO:0009249">
    <property type="term" value="P:protein lipoylation"/>
    <property type="evidence" value="ECO:0007669"/>
    <property type="project" value="UniProtKB-ARBA"/>
</dbReference>
<dbReference type="InterPro" id="IPR008988">
    <property type="entry name" value="Transcriptional_repressor_C"/>
</dbReference>
<evidence type="ECO:0000256" key="1">
    <source>
        <dbReference type="ARBA" id="ARBA00022598"/>
    </source>
</evidence>
<dbReference type="PANTHER" id="PTHR12835">
    <property type="entry name" value="BIOTIN PROTEIN LIGASE"/>
    <property type="match status" value="1"/>
</dbReference>
<accession>A0A926EB96</accession>
<evidence type="ECO:0000259" key="6">
    <source>
        <dbReference type="PROSITE" id="PS51733"/>
    </source>
</evidence>
<dbReference type="Pfam" id="PF02237">
    <property type="entry name" value="BPL_C"/>
    <property type="match status" value="1"/>
</dbReference>
<dbReference type="InterPro" id="IPR004143">
    <property type="entry name" value="BPL_LPL_catalytic"/>
</dbReference>
<evidence type="ECO:0000256" key="3">
    <source>
        <dbReference type="ARBA" id="ARBA00022840"/>
    </source>
</evidence>
<name>A0A926EB96_9FIRM</name>
<proteinExistence type="predicted"/>
<dbReference type="PANTHER" id="PTHR12835:SF5">
    <property type="entry name" value="BIOTIN--PROTEIN LIGASE"/>
    <property type="match status" value="1"/>
</dbReference>
<evidence type="ECO:0000313" key="7">
    <source>
        <dbReference type="EMBL" id="MBC8571355.1"/>
    </source>
</evidence>
<evidence type="ECO:0000256" key="5">
    <source>
        <dbReference type="ARBA" id="ARBA00024227"/>
    </source>
</evidence>
<dbReference type="GO" id="GO:0004077">
    <property type="term" value="F:biotin--[biotin carboxyl-carrier protein] ligase activity"/>
    <property type="evidence" value="ECO:0007669"/>
    <property type="project" value="UniProtKB-EC"/>
</dbReference>
<dbReference type="InterPro" id="IPR004408">
    <property type="entry name" value="Biotin_CoA_COase_ligase"/>
</dbReference>
<keyword evidence="4" id="KW-0092">Biotin</keyword>
<dbReference type="EMBL" id="JACRTC010000010">
    <property type="protein sequence ID" value="MBC8571355.1"/>
    <property type="molecule type" value="Genomic_DNA"/>
</dbReference>
<dbReference type="AlphaFoldDB" id="A0A926EB96"/>
<dbReference type="NCBIfam" id="TIGR00121">
    <property type="entry name" value="birA_ligase"/>
    <property type="match status" value="1"/>
</dbReference>
<evidence type="ECO:0000256" key="2">
    <source>
        <dbReference type="ARBA" id="ARBA00022741"/>
    </source>
</evidence>
<dbReference type="RefSeq" id="WP_262398406.1">
    <property type="nucleotide sequence ID" value="NZ_JACRTC010000010.1"/>
</dbReference>
<keyword evidence="8" id="KW-1185">Reference proteome</keyword>
<dbReference type="GO" id="GO:0005524">
    <property type="term" value="F:ATP binding"/>
    <property type="evidence" value="ECO:0007669"/>
    <property type="project" value="UniProtKB-KW"/>
</dbReference>